<reference evidence="4" key="1">
    <citation type="journal article" date="2018" name="Front. Microbiol.">
        <title>Genome-Based Analysis Reveals the Taxonomy and Diversity of the Family Idiomarinaceae.</title>
        <authorList>
            <person name="Liu Y."/>
            <person name="Lai Q."/>
            <person name="Shao Z."/>
        </authorList>
    </citation>
    <scope>NUCLEOTIDE SEQUENCE [LARGE SCALE GENOMIC DNA]</scope>
    <source>
        <strain evidence="4">AIS</strain>
    </source>
</reference>
<dbReference type="Proteomes" id="UP000286934">
    <property type="component" value="Unassembled WGS sequence"/>
</dbReference>
<evidence type="ECO:0008006" key="5">
    <source>
        <dbReference type="Google" id="ProtNLM"/>
    </source>
</evidence>
<protein>
    <recommendedName>
        <fullName evidence="5">PepSY domain-containing protein</fullName>
    </recommendedName>
</protein>
<sequence length="348" mass="39093">MARLNPLSRSEVPVNSTRQSWLKKSLSISVLSSLHRRAGLILFIQVIIWTVSGFYFSWQGREALTASQYMHTLPAKPLSSMQSYTNPDIQLERLGDVRSVSITLLDDTPRIEVYYVPSPEPGHEVHPSRRNVHGNAVAWFDGETGHRWQTSAITAQRLAVDSYSGSGMFNGIRDIHRSSAFPGWAGPGFEVHFADDLNTRVYVDQASGEMLGHRNDPWKIADWMYRLHFMDYSGGRDFNNLLIAAAGLFSVWFVLTGVVMLVRVWWQGAFVARASLPYNTSLRSKRMPIDALALSSNEATTGHETRTSEDTHLNEPALDESEAETMNSEAPESEPEKDNNPQQVEPKN</sequence>
<organism evidence="3 4">
    <name type="scientific">Aliidiomarina shirensis</name>
    <dbReference type="NCBI Taxonomy" id="1048642"/>
    <lineage>
        <taxon>Bacteria</taxon>
        <taxon>Pseudomonadati</taxon>
        <taxon>Pseudomonadota</taxon>
        <taxon>Gammaproteobacteria</taxon>
        <taxon>Alteromonadales</taxon>
        <taxon>Idiomarinaceae</taxon>
        <taxon>Aliidiomarina</taxon>
    </lineage>
</organism>
<dbReference type="InterPro" id="IPR005625">
    <property type="entry name" value="PepSY-ass_TM"/>
</dbReference>
<keyword evidence="2" id="KW-0812">Transmembrane</keyword>
<feature type="transmembrane region" description="Helical" evidence="2">
    <location>
        <begin position="38"/>
        <end position="58"/>
    </location>
</feature>
<evidence type="ECO:0000256" key="2">
    <source>
        <dbReference type="SAM" id="Phobius"/>
    </source>
</evidence>
<evidence type="ECO:0000313" key="4">
    <source>
        <dbReference type="Proteomes" id="UP000286934"/>
    </source>
</evidence>
<proteinExistence type="predicted"/>
<dbReference type="OrthoDB" id="9806195at2"/>
<gene>
    <name evidence="3" type="ORF">CWE13_06645</name>
</gene>
<feature type="region of interest" description="Disordered" evidence="1">
    <location>
        <begin position="296"/>
        <end position="348"/>
    </location>
</feature>
<keyword evidence="4" id="KW-1185">Reference proteome</keyword>
<comment type="caution">
    <text evidence="3">The sequence shown here is derived from an EMBL/GenBank/DDBJ whole genome shotgun (WGS) entry which is preliminary data.</text>
</comment>
<dbReference type="Pfam" id="PF03929">
    <property type="entry name" value="PepSY_TM"/>
    <property type="match status" value="1"/>
</dbReference>
<dbReference type="EMBL" id="PIPP01000002">
    <property type="protein sequence ID" value="RUO37626.1"/>
    <property type="molecule type" value="Genomic_DNA"/>
</dbReference>
<dbReference type="RefSeq" id="WP_126807025.1">
    <property type="nucleotide sequence ID" value="NZ_PIPP01000002.1"/>
</dbReference>
<feature type="transmembrane region" description="Helical" evidence="2">
    <location>
        <begin position="241"/>
        <end position="266"/>
    </location>
</feature>
<dbReference type="AlphaFoldDB" id="A0A432WV31"/>
<feature type="compositionally biased region" description="Basic and acidic residues" evidence="1">
    <location>
        <begin position="301"/>
        <end position="313"/>
    </location>
</feature>
<keyword evidence="2" id="KW-0472">Membrane</keyword>
<evidence type="ECO:0000256" key="1">
    <source>
        <dbReference type="SAM" id="MobiDB-lite"/>
    </source>
</evidence>
<evidence type="ECO:0000313" key="3">
    <source>
        <dbReference type="EMBL" id="RUO37626.1"/>
    </source>
</evidence>
<name>A0A432WV31_9GAMM</name>
<keyword evidence="2" id="KW-1133">Transmembrane helix</keyword>
<accession>A0A432WV31</accession>